<dbReference type="SUPFAM" id="SSF81301">
    <property type="entry name" value="Nucleotidyltransferase"/>
    <property type="match status" value="1"/>
</dbReference>
<dbReference type="InterPro" id="IPR043519">
    <property type="entry name" value="NT_sf"/>
</dbReference>
<organism evidence="1 2">
    <name type="scientific">Conoideocrella luteorostrata</name>
    <dbReference type="NCBI Taxonomy" id="1105319"/>
    <lineage>
        <taxon>Eukaryota</taxon>
        <taxon>Fungi</taxon>
        <taxon>Dikarya</taxon>
        <taxon>Ascomycota</taxon>
        <taxon>Pezizomycotina</taxon>
        <taxon>Sordariomycetes</taxon>
        <taxon>Hypocreomycetidae</taxon>
        <taxon>Hypocreales</taxon>
        <taxon>Clavicipitaceae</taxon>
        <taxon>Conoideocrella</taxon>
    </lineage>
</organism>
<comment type="caution">
    <text evidence="1">The sequence shown here is derived from an EMBL/GenBank/DDBJ whole genome shotgun (WGS) entry which is preliminary data.</text>
</comment>
<evidence type="ECO:0000313" key="1">
    <source>
        <dbReference type="EMBL" id="KAK2590066.1"/>
    </source>
</evidence>
<gene>
    <name evidence="1" type="ORF">QQS21_012254</name>
</gene>
<dbReference type="Proteomes" id="UP001251528">
    <property type="component" value="Unassembled WGS sequence"/>
</dbReference>
<dbReference type="EMBL" id="JASWJB010000494">
    <property type="protein sequence ID" value="KAK2590066.1"/>
    <property type="molecule type" value="Genomic_DNA"/>
</dbReference>
<proteinExistence type="predicted"/>
<dbReference type="Gene3D" id="3.30.460.40">
    <property type="match status" value="1"/>
</dbReference>
<keyword evidence="2" id="KW-1185">Reference proteome</keyword>
<name>A0AAJ0FMJ5_9HYPO</name>
<evidence type="ECO:0000313" key="2">
    <source>
        <dbReference type="Proteomes" id="UP001251528"/>
    </source>
</evidence>
<dbReference type="AlphaFoldDB" id="A0AAJ0FMJ5"/>
<reference evidence="1" key="1">
    <citation type="submission" date="2023-06" db="EMBL/GenBank/DDBJ databases">
        <title>Conoideocrella luteorostrata (Hypocreales: Clavicipitaceae), a potential biocontrol fungus for elongate hemlock scale in United States Christmas tree production areas.</title>
        <authorList>
            <person name="Barrett H."/>
            <person name="Lovett B."/>
            <person name="Macias A.M."/>
            <person name="Stajich J.E."/>
            <person name="Kasson M.T."/>
        </authorList>
    </citation>
    <scope>NUCLEOTIDE SEQUENCE</scope>
    <source>
        <strain evidence="1">ARSEF 14590</strain>
    </source>
</reference>
<accession>A0AAJ0FMJ5</accession>
<protein>
    <submittedName>
        <fullName evidence="1">Uncharacterized protein</fullName>
    </submittedName>
</protein>
<sequence length="228" mass="25588">MASINDELVSQQRAAATSLSTILTQQGINHAIIGGFAVNLLGHTRKTLDIDVEIDNGTRTISEMRQQVCQFLSADTRFSFVNNKIFFAPPEFPQISIPIETIPLGELGLPRELSVIRPGDGTVPILRPGILILTKIKRCAHLIMSTRPKSLQKFASDVDDIEFIMDWLIDNGGKVDFDGYRAEDQVKERLFTAVKDLVEYWKRTGNEDLVQKMASILQDEDLLRYVPS</sequence>